<organism evidence="2 3">
    <name type="scientific">Halodesulfurarchaeum formicicum</name>
    <dbReference type="NCBI Taxonomy" id="1873524"/>
    <lineage>
        <taxon>Archaea</taxon>
        <taxon>Methanobacteriati</taxon>
        <taxon>Methanobacteriota</taxon>
        <taxon>Stenosarchaea group</taxon>
        <taxon>Halobacteria</taxon>
        <taxon>Halobacteriales</taxon>
        <taxon>Halobacteriaceae</taxon>
        <taxon>Halodesulfurarchaeum</taxon>
    </lineage>
</organism>
<accession>A0A1D8S437</accession>
<sequence length="123" mass="14414">MRESQNFLRRAEKLDLTQSEDREQWYDLVEQYTNRIEKLRNRDEITEAPIEVFGAVDELIEELSETNPPVPTTTATIARNPLKKAQNKKEDKKKEQEHIEQARTEQDYIAEMIEGVMSAFDDG</sequence>
<dbReference type="KEGG" id="halh:HTSR_0935"/>
<evidence type="ECO:0000256" key="1">
    <source>
        <dbReference type="SAM" id="MobiDB-lite"/>
    </source>
</evidence>
<evidence type="ECO:0000313" key="3">
    <source>
        <dbReference type="Proteomes" id="UP000185608"/>
    </source>
</evidence>
<feature type="region of interest" description="Disordered" evidence="1">
    <location>
        <begin position="83"/>
        <end position="104"/>
    </location>
</feature>
<dbReference type="AlphaFoldDB" id="A0A1D8S437"/>
<name>A0A1D8S437_9EURY</name>
<dbReference type="EMBL" id="CP016070">
    <property type="protein sequence ID" value="AOW80120.1"/>
    <property type="molecule type" value="Genomic_DNA"/>
</dbReference>
<dbReference type="Proteomes" id="UP000185608">
    <property type="component" value="Chromosome"/>
</dbReference>
<proteinExistence type="predicted"/>
<feature type="compositionally biased region" description="Basic and acidic residues" evidence="1">
    <location>
        <begin position="87"/>
        <end position="104"/>
    </location>
</feature>
<gene>
    <name evidence="2" type="ORF">HTSR_0935</name>
</gene>
<reference evidence="2 3" key="1">
    <citation type="submission" date="2016-06" db="EMBL/GenBank/DDBJ databases">
        <title>Discovery of anaerobic lithoheterotrophic haloarchaeon capable of sulfur respiration by hydrogen and formate.</title>
        <authorList>
            <person name="Sorokin D.Y."/>
            <person name="Kublanov I.V."/>
            <person name="Roman P."/>
            <person name="Sinninghe Damste J.S."/>
            <person name="Golyshin P.N."/>
            <person name="Rojo D."/>
            <person name="Ciordia S."/>
            <person name="Mena Md.C."/>
            <person name="Ferrer M."/>
            <person name="Smedile F."/>
            <person name="Messina E."/>
            <person name="La Cono V."/>
            <person name="Yakimov M.M."/>
        </authorList>
    </citation>
    <scope>NUCLEOTIDE SEQUENCE [LARGE SCALE GENOMIC DNA]</scope>
    <source>
        <strain evidence="2 3">HTSR1</strain>
    </source>
</reference>
<protein>
    <submittedName>
        <fullName evidence="2">Uncharacterized protein</fullName>
    </submittedName>
</protein>
<evidence type="ECO:0000313" key="2">
    <source>
        <dbReference type="EMBL" id="AOW80120.1"/>
    </source>
</evidence>